<dbReference type="EMBL" id="BMAW01083418">
    <property type="protein sequence ID" value="GFU33946.1"/>
    <property type="molecule type" value="Genomic_DNA"/>
</dbReference>
<dbReference type="Gene3D" id="1.10.3860.10">
    <property type="entry name" value="Sodium:dicarboxylate symporter"/>
    <property type="match status" value="1"/>
</dbReference>
<name>A0A8X6QVP0_NEPPI</name>
<organism evidence="8 9">
    <name type="scientific">Nephila pilipes</name>
    <name type="common">Giant wood spider</name>
    <name type="synonym">Nephila maculata</name>
    <dbReference type="NCBI Taxonomy" id="299642"/>
    <lineage>
        <taxon>Eukaryota</taxon>
        <taxon>Metazoa</taxon>
        <taxon>Ecdysozoa</taxon>
        <taxon>Arthropoda</taxon>
        <taxon>Chelicerata</taxon>
        <taxon>Arachnida</taxon>
        <taxon>Araneae</taxon>
        <taxon>Araneomorphae</taxon>
        <taxon>Entelegynae</taxon>
        <taxon>Araneoidea</taxon>
        <taxon>Nephilidae</taxon>
        <taxon>Nephila</taxon>
    </lineage>
</organism>
<evidence type="ECO:0000313" key="9">
    <source>
        <dbReference type="Proteomes" id="UP000887013"/>
    </source>
</evidence>
<dbReference type="PANTHER" id="PTHR11958">
    <property type="entry name" value="SODIUM/DICARBOXYLATE SYMPORTER-RELATED"/>
    <property type="match status" value="1"/>
</dbReference>
<dbReference type="InterPro" id="IPR036458">
    <property type="entry name" value="Na:dicarbo_symporter_sf"/>
</dbReference>
<keyword evidence="9" id="KW-1185">Reference proteome</keyword>
<keyword evidence="6 7" id="KW-0472">Membrane</keyword>
<feature type="transmembrane region" description="Helical" evidence="7">
    <location>
        <begin position="35"/>
        <end position="53"/>
    </location>
</feature>
<feature type="transmembrane region" description="Helical" evidence="7">
    <location>
        <begin position="397"/>
        <end position="415"/>
    </location>
</feature>
<feature type="transmembrane region" description="Helical" evidence="7">
    <location>
        <begin position="73"/>
        <end position="93"/>
    </location>
</feature>
<sequence length="524" mass="56996">MAVEAAEEQKPAKSREKTRKRANCGCGPWIRRNGFLLLLLVSTVSGYVLGLFLQSQKLSNHTILLIGFPGQLVLRAFLMIIVPLLFCSLVLGVSSLRKGGDARMVAVTIGFFLGLSTMSAIMGASAGHLVHPGRKITSGNIQAQSTLSGRRGVILDSMLDLLRNAIPGNIIEATFTKEFTHVEMFNLTNSLDNNPQNPGIIYKKSIQKKSGVNFMGLLCFSILFGCALATLGDKGEALHQVIDQLNAVVMKIMHYFLRLLPLGMFFWMFREGLESAAPMQLLEYMGVFLATAFGCIAFHQFILLPLLYLAIVRKNPIPYHMNLLPAILTAFGTSSSAATLPATVRCAEESNKVNRCVTRFVLPLGMVVHMNGGTFYIPLSAVFLAQLEGISLGMPETLVICVTAILLFIAAPATAGGGNPVYLLTVLAAAGINKPQFISLFLSMEWLMERFRTVMNVVADSYVAAFVEKICAKRLPLDYDDIEYASPVLDGYNPSPVVVKDTPPQSASSNVNICRCCGSRIEVA</sequence>
<dbReference type="Proteomes" id="UP000887013">
    <property type="component" value="Unassembled WGS sequence"/>
</dbReference>
<evidence type="ECO:0000313" key="8">
    <source>
        <dbReference type="EMBL" id="GFU33946.1"/>
    </source>
</evidence>
<dbReference type="GO" id="GO:0015501">
    <property type="term" value="F:glutamate:sodium symporter activity"/>
    <property type="evidence" value="ECO:0007669"/>
    <property type="project" value="TreeGrafter"/>
</dbReference>
<accession>A0A8X6QVP0</accession>
<feature type="transmembrane region" description="Helical" evidence="7">
    <location>
        <begin position="364"/>
        <end position="385"/>
    </location>
</feature>
<dbReference type="AlphaFoldDB" id="A0A8X6QVP0"/>
<comment type="similarity">
    <text evidence="2 7">Belongs to the dicarboxylate/amino acid:cation symporter (DAACS) (TC 2.A.23) family.</text>
</comment>
<feature type="transmembrane region" description="Helical" evidence="7">
    <location>
        <begin position="323"/>
        <end position="344"/>
    </location>
</feature>
<protein>
    <recommendedName>
        <fullName evidence="7">Amino acid transporter</fullName>
    </recommendedName>
</protein>
<dbReference type="Pfam" id="PF00375">
    <property type="entry name" value="SDF"/>
    <property type="match status" value="1"/>
</dbReference>
<proteinExistence type="inferred from homology"/>
<evidence type="ECO:0000256" key="3">
    <source>
        <dbReference type="ARBA" id="ARBA00022448"/>
    </source>
</evidence>
<dbReference type="InterPro" id="IPR001991">
    <property type="entry name" value="Na-dicarboxylate_symporter"/>
</dbReference>
<evidence type="ECO:0000256" key="1">
    <source>
        <dbReference type="ARBA" id="ARBA00004141"/>
    </source>
</evidence>
<evidence type="ECO:0000256" key="4">
    <source>
        <dbReference type="ARBA" id="ARBA00022692"/>
    </source>
</evidence>
<dbReference type="PRINTS" id="PR00173">
    <property type="entry name" value="EDTRNSPORT"/>
</dbReference>
<dbReference type="PANTHER" id="PTHR11958:SF63">
    <property type="entry name" value="AMINO ACID TRANSPORTER"/>
    <property type="match status" value="1"/>
</dbReference>
<feature type="transmembrane region" description="Helical" evidence="7">
    <location>
        <begin position="252"/>
        <end position="269"/>
    </location>
</feature>
<keyword evidence="4 7" id="KW-0812">Transmembrane</keyword>
<feature type="transmembrane region" description="Helical" evidence="7">
    <location>
        <begin position="421"/>
        <end position="442"/>
    </location>
</feature>
<evidence type="ECO:0000256" key="7">
    <source>
        <dbReference type="RuleBase" id="RU361216"/>
    </source>
</evidence>
<evidence type="ECO:0000256" key="6">
    <source>
        <dbReference type="ARBA" id="ARBA00023136"/>
    </source>
</evidence>
<comment type="subcellular location">
    <subcellularLocation>
        <location evidence="1 7">Membrane</location>
        <topology evidence="1 7">Multi-pass membrane protein</topology>
    </subcellularLocation>
</comment>
<keyword evidence="3 7" id="KW-0813">Transport</keyword>
<dbReference type="GO" id="GO:0005313">
    <property type="term" value="F:L-glutamate transmembrane transporter activity"/>
    <property type="evidence" value="ECO:0007669"/>
    <property type="project" value="TreeGrafter"/>
</dbReference>
<keyword evidence="7" id="KW-0769">Symport</keyword>
<dbReference type="GO" id="GO:0005886">
    <property type="term" value="C:plasma membrane"/>
    <property type="evidence" value="ECO:0007669"/>
    <property type="project" value="TreeGrafter"/>
</dbReference>
<dbReference type="OrthoDB" id="5877963at2759"/>
<keyword evidence="5 7" id="KW-1133">Transmembrane helix</keyword>
<feature type="transmembrane region" description="Helical" evidence="7">
    <location>
        <begin position="105"/>
        <end position="126"/>
    </location>
</feature>
<feature type="transmembrane region" description="Helical" evidence="7">
    <location>
        <begin position="212"/>
        <end position="231"/>
    </location>
</feature>
<gene>
    <name evidence="8" type="primary">Slc1a1</name>
    <name evidence="8" type="ORF">NPIL_5551</name>
</gene>
<comment type="caution">
    <text evidence="8">The sequence shown here is derived from an EMBL/GenBank/DDBJ whole genome shotgun (WGS) entry which is preliminary data.</text>
</comment>
<dbReference type="InterPro" id="IPR050746">
    <property type="entry name" value="DAACS"/>
</dbReference>
<feature type="transmembrane region" description="Helical" evidence="7">
    <location>
        <begin position="289"/>
        <end position="311"/>
    </location>
</feature>
<reference evidence="8" key="1">
    <citation type="submission" date="2020-08" db="EMBL/GenBank/DDBJ databases">
        <title>Multicomponent nature underlies the extraordinary mechanical properties of spider dragline silk.</title>
        <authorList>
            <person name="Kono N."/>
            <person name="Nakamura H."/>
            <person name="Mori M."/>
            <person name="Yoshida Y."/>
            <person name="Ohtoshi R."/>
            <person name="Malay A.D."/>
            <person name="Moran D.A.P."/>
            <person name="Tomita M."/>
            <person name="Numata K."/>
            <person name="Arakawa K."/>
        </authorList>
    </citation>
    <scope>NUCLEOTIDE SEQUENCE</scope>
</reference>
<evidence type="ECO:0000256" key="5">
    <source>
        <dbReference type="ARBA" id="ARBA00022989"/>
    </source>
</evidence>
<dbReference type="GO" id="GO:0015175">
    <property type="term" value="F:neutral L-amino acid transmembrane transporter activity"/>
    <property type="evidence" value="ECO:0007669"/>
    <property type="project" value="TreeGrafter"/>
</dbReference>
<dbReference type="SUPFAM" id="SSF118215">
    <property type="entry name" value="Proton glutamate symport protein"/>
    <property type="match status" value="1"/>
</dbReference>
<evidence type="ECO:0000256" key="2">
    <source>
        <dbReference type="ARBA" id="ARBA00006148"/>
    </source>
</evidence>